<comment type="caution">
    <text evidence="7">The sequence shown here is derived from an EMBL/GenBank/DDBJ whole genome shotgun (WGS) entry which is preliminary data.</text>
</comment>
<dbReference type="AlphaFoldDB" id="A0A1G2PEA0"/>
<name>A0A1G2PEA0_9BACT</name>
<dbReference type="InterPro" id="IPR051533">
    <property type="entry name" value="WaaL-like"/>
</dbReference>
<gene>
    <name evidence="7" type="ORF">A2828_02080</name>
</gene>
<dbReference type="PANTHER" id="PTHR37422:SF13">
    <property type="entry name" value="LIPOPOLYSACCHARIDE BIOSYNTHESIS PROTEIN PA4999-RELATED"/>
    <property type="match status" value="1"/>
</dbReference>
<feature type="transmembrane region" description="Helical" evidence="5">
    <location>
        <begin position="402"/>
        <end position="421"/>
    </location>
</feature>
<evidence type="ECO:0000256" key="3">
    <source>
        <dbReference type="ARBA" id="ARBA00022989"/>
    </source>
</evidence>
<protein>
    <recommendedName>
        <fullName evidence="6">O-antigen ligase-related domain-containing protein</fullName>
    </recommendedName>
</protein>
<keyword evidence="3 5" id="KW-1133">Transmembrane helix</keyword>
<feature type="transmembrane region" description="Helical" evidence="5">
    <location>
        <begin position="379"/>
        <end position="396"/>
    </location>
</feature>
<dbReference type="GO" id="GO:0016020">
    <property type="term" value="C:membrane"/>
    <property type="evidence" value="ECO:0007669"/>
    <property type="project" value="UniProtKB-SubCell"/>
</dbReference>
<feature type="transmembrane region" description="Helical" evidence="5">
    <location>
        <begin position="263"/>
        <end position="281"/>
    </location>
</feature>
<proteinExistence type="predicted"/>
<dbReference type="InterPro" id="IPR007016">
    <property type="entry name" value="O-antigen_ligase-rel_domated"/>
</dbReference>
<feature type="transmembrane region" description="Helical" evidence="5">
    <location>
        <begin position="29"/>
        <end position="45"/>
    </location>
</feature>
<dbReference type="EMBL" id="MHSR01000013">
    <property type="protein sequence ID" value="OHA46670.1"/>
    <property type="molecule type" value="Genomic_DNA"/>
</dbReference>
<evidence type="ECO:0000256" key="1">
    <source>
        <dbReference type="ARBA" id="ARBA00004141"/>
    </source>
</evidence>
<feature type="transmembrane region" description="Helical" evidence="5">
    <location>
        <begin position="85"/>
        <end position="102"/>
    </location>
</feature>
<feature type="transmembrane region" description="Helical" evidence="5">
    <location>
        <begin position="237"/>
        <end position="256"/>
    </location>
</feature>
<reference evidence="7 8" key="1">
    <citation type="journal article" date="2016" name="Nat. Commun.">
        <title>Thousands of microbial genomes shed light on interconnected biogeochemical processes in an aquifer system.</title>
        <authorList>
            <person name="Anantharaman K."/>
            <person name="Brown C.T."/>
            <person name="Hug L.A."/>
            <person name="Sharon I."/>
            <person name="Castelle C.J."/>
            <person name="Probst A.J."/>
            <person name="Thomas B.C."/>
            <person name="Singh A."/>
            <person name="Wilkins M.J."/>
            <person name="Karaoz U."/>
            <person name="Brodie E.L."/>
            <person name="Williams K.H."/>
            <person name="Hubbard S.S."/>
            <person name="Banfield J.F."/>
        </authorList>
    </citation>
    <scope>NUCLEOTIDE SEQUENCE [LARGE SCALE GENOMIC DNA]</scope>
</reference>
<evidence type="ECO:0000256" key="5">
    <source>
        <dbReference type="SAM" id="Phobius"/>
    </source>
</evidence>
<evidence type="ECO:0000313" key="7">
    <source>
        <dbReference type="EMBL" id="OHA46670.1"/>
    </source>
</evidence>
<feature type="domain" description="O-antigen ligase-related" evidence="6">
    <location>
        <begin position="220"/>
        <end position="357"/>
    </location>
</feature>
<accession>A0A1G2PEA0</accession>
<organism evidence="7 8">
    <name type="scientific">Candidatus Terrybacteria bacterium RIFCSPHIGHO2_01_FULL_43_35</name>
    <dbReference type="NCBI Taxonomy" id="1802361"/>
    <lineage>
        <taxon>Bacteria</taxon>
        <taxon>Candidatus Terryibacteriota</taxon>
    </lineage>
</organism>
<keyword evidence="2 5" id="KW-0812">Transmembrane</keyword>
<evidence type="ECO:0000313" key="8">
    <source>
        <dbReference type="Proteomes" id="UP000178869"/>
    </source>
</evidence>
<dbReference type="PANTHER" id="PTHR37422">
    <property type="entry name" value="TEICHURONIC ACID BIOSYNTHESIS PROTEIN TUAE"/>
    <property type="match status" value="1"/>
</dbReference>
<feature type="transmembrane region" description="Helical" evidence="5">
    <location>
        <begin position="214"/>
        <end position="231"/>
    </location>
</feature>
<feature type="transmembrane region" description="Helical" evidence="5">
    <location>
        <begin position="57"/>
        <end position="73"/>
    </location>
</feature>
<feature type="transmembrane region" description="Helical" evidence="5">
    <location>
        <begin position="189"/>
        <end position="207"/>
    </location>
</feature>
<evidence type="ECO:0000259" key="6">
    <source>
        <dbReference type="Pfam" id="PF04932"/>
    </source>
</evidence>
<sequence>MIIAIFLLFAMLPFLPALAVDVIYIPVIRILAPLLAAIWLIKGLIDKKVILPFSLPAIYLVSFLVFSGFSILWSENPLLGIRKLVLWISIFPLSAVFFSAISQGDNKEKLIKGLSFSAAVLSIFAVIQFTFQFVINPEVINVFLAEKITPLFVGMPTAEVIRSNSSWFVDIGGKTILRAVANFPDPHTLALFLGLAWPFVVSQAIFSNERKEKATYAIFSAAITAAIIFTFSRGAYLALLISAVSLTIFARAAIAASSKKTKILTFIVAVLALMVVGPLAGPRLASSFDTSEGSNYARLLIWQGAFDVFEQHLLFGVGLGNYALTQDEFVSSRSPINAHNTYLEIASELGLFGLLLWTSIFISSFFILLKKQDPQNNKYIYPAIAAMIFYLAHGLFETNIYSPQGLVLLTFILSLVMWLHVKQKETRFFNT</sequence>
<evidence type="ECO:0000256" key="2">
    <source>
        <dbReference type="ARBA" id="ARBA00022692"/>
    </source>
</evidence>
<feature type="transmembrane region" description="Helical" evidence="5">
    <location>
        <begin position="349"/>
        <end position="367"/>
    </location>
</feature>
<keyword evidence="4 5" id="KW-0472">Membrane</keyword>
<evidence type="ECO:0000256" key="4">
    <source>
        <dbReference type="ARBA" id="ARBA00023136"/>
    </source>
</evidence>
<feature type="transmembrane region" description="Helical" evidence="5">
    <location>
        <begin position="114"/>
        <end position="135"/>
    </location>
</feature>
<dbReference type="Proteomes" id="UP000178869">
    <property type="component" value="Unassembled WGS sequence"/>
</dbReference>
<comment type="subcellular location">
    <subcellularLocation>
        <location evidence="1">Membrane</location>
        <topology evidence="1">Multi-pass membrane protein</topology>
    </subcellularLocation>
</comment>
<dbReference type="Pfam" id="PF04932">
    <property type="entry name" value="Wzy_C"/>
    <property type="match status" value="1"/>
</dbReference>